<gene>
    <name evidence="2" type="ORF">ILUMI_27188</name>
</gene>
<keyword evidence="3" id="KW-1185">Reference proteome</keyword>
<accession>A0A8K0C3N6</accession>
<comment type="caution">
    <text evidence="2">The sequence shown here is derived from an EMBL/GenBank/DDBJ whole genome shotgun (WGS) entry which is preliminary data.</text>
</comment>
<feature type="compositionally biased region" description="Basic and acidic residues" evidence="1">
    <location>
        <begin position="1"/>
        <end position="20"/>
    </location>
</feature>
<protein>
    <submittedName>
        <fullName evidence="2">Uncharacterized protein</fullName>
    </submittedName>
</protein>
<feature type="region of interest" description="Disordered" evidence="1">
    <location>
        <begin position="85"/>
        <end position="110"/>
    </location>
</feature>
<feature type="compositionally biased region" description="Basic and acidic residues" evidence="1">
    <location>
        <begin position="29"/>
        <end position="53"/>
    </location>
</feature>
<feature type="region of interest" description="Disordered" evidence="1">
    <location>
        <begin position="1"/>
        <end position="58"/>
    </location>
</feature>
<dbReference type="EMBL" id="VTPC01091249">
    <property type="protein sequence ID" value="KAF2878978.1"/>
    <property type="molecule type" value="Genomic_DNA"/>
</dbReference>
<dbReference type="AlphaFoldDB" id="A0A8K0C3N6"/>
<sequence length="110" mass="12831">MKIRIEIDTNSNNDRRRGGHMDCNPNSSDRSEITLEKWRSGSRSRPAEPEHNRGGGFEWKQTDTAIESFSMAIKEIEIFVKGKQKIESKVESHGDHDRNDWEKREDDDSR</sequence>
<evidence type="ECO:0000313" key="2">
    <source>
        <dbReference type="EMBL" id="KAF2878978.1"/>
    </source>
</evidence>
<reference evidence="2" key="1">
    <citation type="submission" date="2019-08" db="EMBL/GenBank/DDBJ databases">
        <title>The genome of the North American firefly Photinus pyralis.</title>
        <authorList>
            <consortium name="Photinus pyralis genome working group"/>
            <person name="Fallon T.R."/>
            <person name="Sander Lower S.E."/>
            <person name="Weng J.-K."/>
        </authorList>
    </citation>
    <scope>NUCLEOTIDE SEQUENCE</scope>
    <source>
        <strain evidence="2">TRF0915ILg1</strain>
        <tissue evidence="2">Whole body</tissue>
    </source>
</reference>
<proteinExistence type="predicted"/>
<evidence type="ECO:0000313" key="3">
    <source>
        <dbReference type="Proteomes" id="UP000801492"/>
    </source>
</evidence>
<name>A0A8K0C3N6_IGNLU</name>
<evidence type="ECO:0000256" key="1">
    <source>
        <dbReference type="SAM" id="MobiDB-lite"/>
    </source>
</evidence>
<organism evidence="2 3">
    <name type="scientific">Ignelater luminosus</name>
    <name type="common">Cucubano</name>
    <name type="synonym">Pyrophorus luminosus</name>
    <dbReference type="NCBI Taxonomy" id="2038154"/>
    <lineage>
        <taxon>Eukaryota</taxon>
        <taxon>Metazoa</taxon>
        <taxon>Ecdysozoa</taxon>
        <taxon>Arthropoda</taxon>
        <taxon>Hexapoda</taxon>
        <taxon>Insecta</taxon>
        <taxon>Pterygota</taxon>
        <taxon>Neoptera</taxon>
        <taxon>Endopterygota</taxon>
        <taxon>Coleoptera</taxon>
        <taxon>Polyphaga</taxon>
        <taxon>Elateriformia</taxon>
        <taxon>Elateroidea</taxon>
        <taxon>Elateridae</taxon>
        <taxon>Agrypninae</taxon>
        <taxon>Pyrophorini</taxon>
        <taxon>Ignelater</taxon>
    </lineage>
</organism>
<dbReference type="Proteomes" id="UP000801492">
    <property type="component" value="Unassembled WGS sequence"/>
</dbReference>